<dbReference type="InParanoid" id="A0A1S3IA12"/>
<dbReference type="KEGG" id="lak:106162369"/>
<dbReference type="OrthoDB" id="6145673at2759"/>
<keyword evidence="2" id="KW-1185">Reference proteome</keyword>
<feature type="signal peptide" evidence="1">
    <location>
        <begin position="1"/>
        <end position="21"/>
    </location>
</feature>
<keyword evidence="1" id="KW-0732">Signal</keyword>
<reference evidence="3" key="1">
    <citation type="submission" date="2025-08" db="UniProtKB">
        <authorList>
            <consortium name="RefSeq"/>
        </authorList>
    </citation>
    <scope>IDENTIFICATION</scope>
    <source>
        <tissue evidence="3">Gonads</tissue>
    </source>
</reference>
<dbReference type="AlphaFoldDB" id="A0A1S3IA12"/>
<proteinExistence type="predicted"/>
<accession>A0A1S3IA12</accession>
<dbReference type="Proteomes" id="UP000085678">
    <property type="component" value="Unplaced"/>
</dbReference>
<dbReference type="Gene3D" id="3.20.20.80">
    <property type="entry name" value="Glycosidases"/>
    <property type="match status" value="1"/>
</dbReference>
<evidence type="ECO:0000313" key="3">
    <source>
        <dbReference type="RefSeq" id="XP_013395100.1"/>
    </source>
</evidence>
<evidence type="ECO:0000313" key="2">
    <source>
        <dbReference type="Proteomes" id="UP000085678"/>
    </source>
</evidence>
<name>A0A1S3IA12_LINAN</name>
<evidence type="ECO:0000256" key="1">
    <source>
        <dbReference type="SAM" id="SignalP"/>
    </source>
</evidence>
<dbReference type="GeneID" id="106162369"/>
<dbReference type="OMA" id="IANCSFH"/>
<dbReference type="RefSeq" id="XP_013395100.1">
    <property type="nucleotide sequence ID" value="XM_013539646.1"/>
</dbReference>
<gene>
    <name evidence="3" type="primary">LOC106162369</name>
</gene>
<protein>
    <submittedName>
        <fullName evidence="3">Uncharacterized protein LOC106162369</fullName>
    </submittedName>
</protein>
<sequence length="588" mass="65276">MSTLHVYSCTLVLLFSVLARADYPVTASWFAKRNSLSEWNTALDQFKAIGGDTVLQVGASYNNRTKTSISQDEAFANCKVNGVLCTDYTEQELNKKGLKIVSWVTYENNEIYGPKMLACPLDRNIVVKSPGVTYYRIVLHTTAVGDSEACVFEPGTNVSVVFTSSASSDPQNLLLQSASSKAMSVYFGLPRLPPDLKSNPAGYQVVLSYLTWVYRVLADHSDRYGPHYQKTLTGYSGGYINVLTDLTKGLKGSATGQSGLTIDDIAEIYKQVAIMVRNSGKKFLTAPSIDLTKARGDALEDYADGVTGLANVGIDVIALQEGRGLGRSSYHEVNETTVQIKDGDQMLFQILKKHNPLLPDTVTFGDIYTNNTQSLFKFLASARANNQIQTELWLVIQAFDDLGGDCTVDVDFTGSGIPAKVSPVDKSRVDWAIAAGGVSVQKIAAIAWDSLFTCTNQGSSLAQQISDDNERPILSYCNFHSNWNQSVVVIGFNLLAETQGFQLYYLDYNDNPQQSMIHGYYYETDYGVQHHLVPSLQYIMLWDFLPLNQMKRHGFLYVIPLGANHGCVFEYTIYYRRIFKLRGYSRHD</sequence>
<organism evidence="2 3">
    <name type="scientific">Lingula anatina</name>
    <name type="common">Brachiopod</name>
    <name type="synonym">Lingula unguis</name>
    <dbReference type="NCBI Taxonomy" id="7574"/>
    <lineage>
        <taxon>Eukaryota</taxon>
        <taxon>Metazoa</taxon>
        <taxon>Spiralia</taxon>
        <taxon>Lophotrochozoa</taxon>
        <taxon>Brachiopoda</taxon>
        <taxon>Linguliformea</taxon>
        <taxon>Lingulata</taxon>
        <taxon>Lingulida</taxon>
        <taxon>Linguloidea</taxon>
        <taxon>Lingulidae</taxon>
        <taxon>Lingula</taxon>
    </lineage>
</organism>
<feature type="chain" id="PRO_5010273536" evidence="1">
    <location>
        <begin position="22"/>
        <end position="588"/>
    </location>
</feature>